<evidence type="ECO:0000256" key="10">
    <source>
        <dbReference type="SAM" id="MobiDB-lite"/>
    </source>
</evidence>
<evidence type="ECO:0000256" key="1">
    <source>
        <dbReference type="ARBA" id="ARBA00004167"/>
    </source>
</evidence>
<feature type="transmembrane region" description="Helical" evidence="9">
    <location>
        <begin position="346"/>
        <end position="365"/>
    </location>
</feature>
<evidence type="ECO:0000259" key="11">
    <source>
        <dbReference type="SMART" id="SM00244"/>
    </source>
</evidence>
<dbReference type="Proteomes" id="UP000019140">
    <property type="component" value="Unassembled WGS sequence"/>
</dbReference>
<evidence type="ECO:0000313" key="13">
    <source>
        <dbReference type="Proteomes" id="UP000019140"/>
    </source>
</evidence>
<proteinExistence type="inferred from homology"/>
<evidence type="ECO:0000256" key="3">
    <source>
        <dbReference type="ARBA" id="ARBA00006386"/>
    </source>
</evidence>
<protein>
    <recommendedName>
        <fullName evidence="9">Protein HflK</fullName>
    </recommendedName>
</protein>
<feature type="transmembrane region" description="Helical" evidence="9">
    <location>
        <begin position="279"/>
        <end position="300"/>
    </location>
</feature>
<dbReference type="SUPFAM" id="SSF117892">
    <property type="entry name" value="Band 7/SPFH domain"/>
    <property type="match status" value="1"/>
</dbReference>
<feature type="transmembrane region" description="Helical" evidence="9">
    <location>
        <begin position="213"/>
        <end position="232"/>
    </location>
</feature>
<dbReference type="AlphaFoldDB" id="W4LK81"/>
<evidence type="ECO:0000256" key="2">
    <source>
        <dbReference type="ARBA" id="ARBA00004651"/>
    </source>
</evidence>
<reference evidence="12 13" key="1">
    <citation type="journal article" date="2014" name="Nature">
        <title>An environmental bacterial taxon with a large and distinct metabolic repertoire.</title>
        <authorList>
            <person name="Wilson M.C."/>
            <person name="Mori T."/>
            <person name="Ruckert C."/>
            <person name="Uria A.R."/>
            <person name="Helf M.J."/>
            <person name="Takada K."/>
            <person name="Gernert C."/>
            <person name="Steffens U.A."/>
            <person name="Heycke N."/>
            <person name="Schmitt S."/>
            <person name="Rinke C."/>
            <person name="Helfrich E.J."/>
            <person name="Brachmann A.O."/>
            <person name="Gurgui C."/>
            <person name="Wakimoto T."/>
            <person name="Kracht M."/>
            <person name="Crusemann M."/>
            <person name="Hentschel U."/>
            <person name="Abe I."/>
            <person name="Matsunaga S."/>
            <person name="Kalinowski J."/>
            <person name="Takeyama H."/>
            <person name="Piel J."/>
        </authorList>
    </citation>
    <scope>NUCLEOTIDE SEQUENCE [LARGE SCALE GENOMIC DNA]</scope>
    <source>
        <strain evidence="13">TSY2</strain>
    </source>
</reference>
<keyword evidence="8 9" id="KW-0472">Membrane</keyword>
<evidence type="ECO:0000256" key="4">
    <source>
        <dbReference type="ARBA" id="ARBA00006971"/>
    </source>
</evidence>
<name>W4LK81_9BACT</name>
<keyword evidence="13" id="KW-1185">Reference proteome</keyword>
<comment type="caution">
    <text evidence="12">The sequence shown here is derived from an EMBL/GenBank/DDBJ whole genome shotgun (WGS) entry which is preliminary data.</text>
</comment>
<feature type="domain" description="Band 7" evidence="11">
    <location>
        <begin position="412"/>
        <end position="611"/>
    </location>
</feature>
<dbReference type="InterPro" id="IPR036013">
    <property type="entry name" value="Band_7/SPFH_dom_sf"/>
</dbReference>
<dbReference type="PANTHER" id="PTHR34184:SF4">
    <property type="entry name" value="UPF0718 PROTEIN YCGR"/>
    <property type="match status" value="1"/>
</dbReference>
<dbReference type="HOGENOM" id="CLU_376288_0_0_7"/>
<dbReference type="GO" id="GO:0005886">
    <property type="term" value="C:plasma membrane"/>
    <property type="evidence" value="ECO:0007669"/>
    <property type="project" value="UniProtKB-SubCell"/>
</dbReference>
<evidence type="ECO:0000256" key="5">
    <source>
        <dbReference type="ARBA" id="ARBA00022475"/>
    </source>
</evidence>
<comment type="subunit">
    <text evidence="9">HflC and HflK may interact to form a multimeric complex.</text>
</comment>
<dbReference type="InterPro" id="IPR001107">
    <property type="entry name" value="Band_7"/>
</dbReference>
<comment type="caution">
    <text evidence="9">Lacks conserved residue(s) required for the propagation of feature annotation.</text>
</comment>
<feature type="transmembrane region" description="Helical" evidence="9">
    <location>
        <begin position="37"/>
        <end position="53"/>
    </location>
</feature>
<dbReference type="SMART" id="SM00244">
    <property type="entry name" value="PHB"/>
    <property type="match status" value="1"/>
</dbReference>
<dbReference type="Pfam" id="PF03773">
    <property type="entry name" value="ArsP_1"/>
    <property type="match status" value="1"/>
</dbReference>
<evidence type="ECO:0000256" key="7">
    <source>
        <dbReference type="ARBA" id="ARBA00022989"/>
    </source>
</evidence>
<dbReference type="NCBIfam" id="NF033936">
    <property type="entry name" value="CuZnOut_SO0444"/>
    <property type="match status" value="1"/>
</dbReference>
<comment type="subcellular location">
    <subcellularLocation>
        <location evidence="2">Cell membrane</location>
        <topology evidence="2">Multi-pass membrane protein</topology>
    </subcellularLocation>
    <subcellularLocation>
        <location evidence="1">Membrane</location>
        <topology evidence="1">Single-pass membrane protein</topology>
    </subcellularLocation>
</comment>
<dbReference type="Pfam" id="PF01145">
    <property type="entry name" value="Band_7"/>
    <property type="match status" value="1"/>
</dbReference>
<evidence type="ECO:0000256" key="9">
    <source>
        <dbReference type="RuleBase" id="RU364113"/>
    </source>
</evidence>
<evidence type="ECO:0000313" key="12">
    <source>
        <dbReference type="EMBL" id="ETW98299.1"/>
    </source>
</evidence>
<keyword evidence="7 9" id="KW-1133">Transmembrane helix</keyword>
<keyword evidence="6 9" id="KW-0812">Transmembrane</keyword>
<evidence type="ECO:0000256" key="8">
    <source>
        <dbReference type="ARBA" id="ARBA00023136"/>
    </source>
</evidence>
<feature type="transmembrane region" description="Helical" evidence="9">
    <location>
        <begin position="65"/>
        <end position="91"/>
    </location>
</feature>
<organism evidence="12 13">
    <name type="scientific">Candidatus Entotheonella gemina</name>
    <dbReference type="NCBI Taxonomy" id="1429439"/>
    <lineage>
        <taxon>Bacteria</taxon>
        <taxon>Pseudomonadati</taxon>
        <taxon>Nitrospinota/Tectimicrobiota group</taxon>
        <taxon>Candidatus Tectimicrobiota</taxon>
        <taxon>Candidatus Entotheonellia</taxon>
        <taxon>Candidatus Entotheonellales</taxon>
        <taxon>Candidatus Entotheonellaceae</taxon>
        <taxon>Candidatus Entotheonella</taxon>
    </lineage>
</organism>
<feature type="transmembrane region" description="Helical" evidence="9">
    <location>
        <begin position="307"/>
        <end position="326"/>
    </location>
</feature>
<dbReference type="InterPro" id="IPR005524">
    <property type="entry name" value="DUF318"/>
</dbReference>
<dbReference type="CDD" id="cd03404">
    <property type="entry name" value="SPFH_HflK"/>
    <property type="match status" value="1"/>
</dbReference>
<dbReference type="PATRIC" id="fig|1429439.4.peg.7205"/>
<comment type="function">
    <text evidence="9">HflC and HflK could encode or regulate a protease.</text>
</comment>
<dbReference type="Gene3D" id="3.30.479.30">
    <property type="entry name" value="Band 7 domain"/>
    <property type="match status" value="1"/>
</dbReference>
<feature type="compositionally biased region" description="Basic and acidic residues" evidence="10">
    <location>
        <begin position="730"/>
        <end position="739"/>
    </location>
</feature>
<dbReference type="InterPro" id="IPR052923">
    <property type="entry name" value="UPF0718"/>
</dbReference>
<gene>
    <name evidence="12" type="ORF">ETSY2_43025</name>
</gene>
<comment type="similarity">
    <text evidence="3">Belongs to the UPF0718 family.</text>
</comment>
<dbReference type="NCBIfam" id="TIGR01933">
    <property type="entry name" value="hflK"/>
    <property type="match status" value="1"/>
</dbReference>
<evidence type="ECO:0000256" key="6">
    <source>
        <dbReference type="ARBA" id="ARBA00022692"/>
    </source>
</evidence>
<feature type="transmembrane region" description="Helical" evidence="9">
    <location>
        <begin position="244"/>
        <end position="273"/>
    </location>
</feature>
<comment type="similarity">
    <text evidence="4 9">Belongs to the band 7/mec-2 family. HflK subfamily.</text>
</comment>
<sequence length="739" mass="80121">MPRRWNIAILLIVALGLGVLFRDSVWAILILAAESGPYLLIGFALAGFLKIIIPEQRVFKYLGPNTFTSVALASLLGIPIPLCSCSVLPVATTLRQSGASRGATTSFLISTPETGLDSIGITYALLDPIMTIARPLAALTTAVVTGTLVTTLEQLGWAGEPGSSSLEADDGCDDHDHDHHAGDIPSYATGWERIREITRRSLAYAFGPLMDDLTPWLILGFLISGLVVIAVPDNFFTLYVPRGWAAYLLMLVIGTPIYICAAAATPVAVALIAKGLDPGAALVLLLVGPATNATTMLVIARLLGKRILAVHLIGVTGCALLLGAILDELYPALGIDLSTAAAEVVHRGLSPIAAAAAAILIFFLVRSAIRIRLMPQVTQDIRRLGARFGVDPLSPGMRLTAVAVLGLAYVSTAFSIIGPGEAGWVMRFGRVVRTVSEPGLIIHLPLPFDRVERLQTRAVRRVELGFFRETDEDENALPWATAQSRDADDTPWVSMRRDFDAEAEMMTGEENILSIQYAVHFDIRDPYAYRYRLADPDGLVRSFASWVLRQAVAQRAASDILVVHRAALERECHTILQRELDAMDSGIRVIAVTLQDVHAALPVHEAFRDVASALEDKARRTRQAQGYRSETLALARAEAYALTQTAAGYQSEVVNRARGQGQAFVSRLDAYRAHPALTRLRLYFETLETTLSDAQTTFLLGDDVVVELWKSRNGKGLPGDMLQSVLPEPGGRRDSNPTK</sequence>
<dbReference type="EMBL" id="AZHX01001958">
    <property type="protein sequence ID" value="ETW98299.1"/>
    <property type="molecule type" value="Genomic_DNA"/>
</dbReference>
<accession>W4LK81</accession>
<feature type="region of interest" description="Disordered" evidence="10">
    <location>
        <begin position="719"/>
        <end position="739"/>
    </location>
</feature>
<keyword evidence="5" id="KW-1003">Cell membrane</keyword>
<dbReference type="PANTHER" id="PTHR34184">
    <property type="entry name" value="UPF0718 PROTEIN YCGR"/>
    <property type="match status" value="1"/>
</dbReference>
<dbReference type="InterPro" id="IPR010201">
    <property type="entry name" value="HflK"/>
</dbReference>